<dbReference type="STRING" id="43064.SAMN04488086_10533"/>
<evidence type="ECO:0000313" key="2">
    <source>
        <dbReference type="Proteomes" id="UP000195985"/>
    </source>
</evidence>
<dbReference type="AlphaFoldDB" id="A0A1W1IHE8"/>
<accession>A0A1W1IHE8</accession>
<sequence>MGLSNTFYTSERNKWREWLTENFEKEKEIWLVFPKKESGEKGLSYNDSVEEALCFGWIDSTVKKLDSLHRVQRFSPRRKGSGYSRANIERLIWLETQGMIHPKVRDTILEVIRVPYEFPADILELIRCDKKAWENYEKFPEAYKRIRIAYIDGARKRPMEFKKRLDNFIRKTKENKLIGYGGIDKYYKK</sequence>
<dbReference type="OrthoDB" id="9796999at2"/>
<protein>
    <submittedName>
        <fullName evidence="1">Uncharacterized protein</fullName>
    </submittedName>
</protein>
<dbReference type="RefSeq" id="WP_086943205.1">
    <property type="nucleotide sequence ID" value="NZ_FONM01000005.1"/>
</dbReference>
<evidence type="ECO:0000313" key="1">
    <source>
        <dbReference type="EMBL" id="SLM52452.1"/>
    </source>
</evidence>
<dbReference type="Pfam" id="PF13376">
    <property type="entry name" value="OmdA"/>
    <property type="match status" value="1"/>
</dbReference>
<gene>
    <name evidence="1" type="ORF">TPAS_2146</name>
</gene>
<name>A0A1W1IHE8_9LACT</name>
<keyword evidence="2" id="KW-1185">Reference proteome</keyword>
<reference evidence="2" key="1">
    <citation type="submission" date="2016-04" db="EMBL/GenBank/DDBJ databases">
        <authorList>
            <person name="Strepis N."/>
        </authorList>
    </citation>
    <scope>NUCLEOTIDE SEQUENCE [LARGE SCALE GENOMIC DNA]</scope>
</reference>
<dbReference type="EMBL" id="FWEY01000006">
    <property type="protein sequence ID" value="SLM52452.1"/>
    <property type="molecule type" value="Genomic_DNA"/>
</dbReference>
<organism evidence="1 2">
    <name type="scientific">Trichococcus pasteurii</name>
    <dbReference type="NCBI Taxonomy" id="43064"/>
    <lineage>
        <taxon>Bacteria</taxon>
        <taxon>Bacillati</taxon>
        <taxon>Bacillota</taxon>
        <taxon>Bacilli</taxon>
        <taxon>Lactobacillales</taxon>
        <taxon>Carnobacteriaceae</taxon>
        <taxon>Trichococcus</taxon>
    </lineage>
</organism>
<dbReference type="Proteomes" id="UP000195985">
    <property type="component" value="Unassembled WGS sequence"/>
</dbReference>
<proteinExistence type="predicted"/>